<name>A0A5C4VPC9_9ACTN</name>
<accession>A0A5C4VPC9</accession>
<dbReference type="Proteomes" id="UP000313231">
    <property type="component" value="Unassembled WGS sequence"/>
</dbReference>
<keyword evidence="2" id="KW-1185">Reference proteome</keyword>
<proteinExistence type="predicted"/>
<comment type="caution">
    <text evidence="1">The sequence shown here is derived from an EMBL/GenBank/DDBJ whole genome shotgun (WGS) entry which is preliminary data.</text>
</comment>
<reference evidence="1 2" key="1">
    <citation type="journal article" date="2016" name="Int. J. Syst. Evol. Microbiol.">
        <title>Nocardioides albidus sp. nov., an actinobacterium isolated from garden soil.</title>
        <authorList>
            <person name="Singh H."/>
            <person name="Du J."/>
            <person name="Trinh H."/>
            <person name="Won K."/>
            <person name="Yang J.E."/>
            <person name="Yin C."/>
            <person name="Kook M."/>
            <person name="Yi T.H."/>
        </authorList>
    </citation>
    <scope>NUCLEOTIDE SEQUENCE [LARGE SCALE GENOMIC DNA]</scope>
    <source>
        <strain evidence="1 2">CCTCC AB 2015297</strain>
    </source>
</reference>
<dbReference type="OrthoDB" id="5193964at2"/>
<sequence>MNPDKLRCAEAALRTVPGEYLAVTPEIVVAVDNGHSFHRGMHVGWAWADAGRGWFLDFLSEHRMAGMSAQRFHADGTSEHLETPASMHQVTGDAAKDAEIERRFYERNRAAYEWLRARGLLPPEGANLGSQDINEFLLKGGADEPSS</sequence>
<organism evidence="1 2">
    <name type="scientific">Nocardioides albidus</name>
    <dbReference type="NCBI Taxonomy" id="1517589"/>
    <lineage>
        <taxon>Bacteria</taxon>
        <taxon>Bacillati</taxon>
        <taxon>Actinomycetota</taxon>
        <taxon>Actinomycetes</taxon>
        <taxon>Propionibacteriales</taxon>
        <taxon>Nocardioidaceae</taxon>
        <taxon>Nocardioides</taxon>
    </lineage>
</organism>
<dbReference type="EMBL" id="VDMP01000026">
    <property type="protein sequence ID" value="TNM37672.1"/>
    <property type="molecule type" value="Genomic_DNA"/>
</dbReference>
<gene>
    <name evidence="1" type="ORF">FHP29_17970</name>
</gene>
<protein>
    <submittedName>
        <fullName evidence="1">Uncharacterized protein</fullName>
    </submittedName>
</protein>
<evidence type="ECO:0000313" key="2">
    <source>
        <dbReference type="Proteomes" id="UP000313231"/>
    </source>
</evidence>
<evidence type="ECO:0000313" key="1">
    <source>
        <dbReference type="EMBL" id="TNM37672.1"/>
    </source>
</evidence>
<dbReference type="AlphaFoldDB" id="A0A5C4VPC9"/>
<dbReference type="RefSeq" id="WP_139624218.1">
    <property type="nucleotide sequence ID" value="NZ_VDMP01000026.1"/>
</dbReference>